<dbReference type="PIRSF" id="PIRSF030802">
    <property type="entry name" value="UCP030802"/>
    <property type="match status" value="1"/>
</dbReference>
<proteinExistence type="predicted"/>
<dbReference type="RefSeq" id="WP_169248543.1">
    <property type="nucleotide sequence ID" value="NZ_SPMZ01000023.1"/>
</dbReference>
<dbReference type="Gene3D" id="3.40.50.1000">
    <property type="entry name" value="HAD superfamily/HAD-like"/>
    <property type="match status" value="1"/>
</dbReference>
<dbReference type="EMBL" id="SPMZ01000023">
    <property type="protein sequence ID" value="NMQ19283.1"/>
    <property type="molecule type" value="Genomic_DNA"/>
</dbReference>
<dbReference type="InterPro" id="IPR023214">
    <property type="entry name" value="HAD_sf"/>
</dbReference>
<dbReference type="SUPFAM" id="SSF56784">
    <property type="entry name" value="HAD-like"/>
    <property type="match status" value="1"/>
</dbReference>
<dbReference type="InterPro" id="IPR036412">
    <property type="entry name" value="HAD-like_sf"/>
</dbReference>
<comment type="caution">
    <text evidence="1">The sequence shown here is derived from an EMBL/GenBank/DDBJ whole genome shotgun (WGS) entry which is preliminary data.</text>
</comment>
<gene>
    <name evidence="1" type="ORF">E4P82_08825</name>
</gene>
<evidence type="ECO:0008006" key="3">
    <source>
        <dbReference type="Google" id="ProtNLM"/>
    </source>
</evidence>
<sequence>MPRIVIFLDLDDTILQTAPKCPPAEPVAPAAVDRAGRALSFMTRAQQRLLAFWLERGTVIPVTGRTDEALARVTLKFDSWRITHHGAVIRRPDGYLPAWWHDEIRPLLVAAQPLLWEYAASLEWGAATEGYRVRSHSVDEWVTYISVKANADDAVLTELRTRLVAIGLPEELALHHNGNNLAITVKGVQKQDAVRRVAAELKQEGPIVTIGAGDSLTDIPFLRGCDFALVPRDSQIQTETWREYAP</sequence>
<name>A0ABX1TIS5_9GAMM</name>
<reference evidence="1 2" key="1">
    <citation type="submission" date="2019-03" db="EMBL/GenBank/DDBJ databases">
        <title>Metabolic reconstructions from genomes of highly enriched 'Candidatus Accumulibacter' and 'Candidatus Competibacter' bioreactor populations.</title>
        <authorList>
            <person name="Annavajhala M.K."/>
            <person name="Welles L."/>
            <person name="Abbas B."/>
            <person name="Sorokin D."/>
            <person name="Park H."/>
            <person name="Van Loosdrecht M."/>
            <person name="Chandran K."/>
        </authorList>
    </citation>
    <scope>NUCLEOTIDE SEQUENCE [LARGE SCALE GENOMIC DNA]</scope>
    <source>
        <strain evidence="1 2">SBR_G</strain>
    </source>
</reference>
<evidence type="ECO:0000313" key="1">
    <source>
        <dbReference type="EMBL" id="NMQ19283.1"/>
    </source>
</evidence>
<dbReference type="InterPro" id="IPR024197">
    <property type="entry name" value="TPP-like"/>
</dbReference>
<protein>
    <recommendedName>
        <fullName evidence="3">Haloacid dehalogenase</fullName>
    </recommendedName>
</protein>
<dbReference type="Proteomes" id="UP000760480">
    <property type="component" value="Unassembled WGS sequence"/>
</dbReference>
<keyword evidence="2" id="KW-1185">Reference proteome</keyword>
<evidence type="ECO:0000313" key="2">
    <source>
        <dbReference type="Proteomes" id="UP000760480"/>
    </source>
</evidence>
<accession>A0ABX1TIS5</accession>
<organism evidence="1 2">
    <name type="scientific">Candidatus Competibacter phosphatis</name>
    <dbReference type="NCBI Taxonomy" id="221280"/>
    <lineage>
        <taxon>Bacteria</taxon>
        <taxon>Pseudomonadati</taxon>
        <taxon>Pseudomonadota</taxon>
        <taxon>Gammaproteobacteria</taxon>
        <taxon>Candidatus Competibacteraceae</taxon>
        <taxon>Candidatus Competibacter</taxon>
    </lineage>
</organism>